<feature type="region of interest" description="Disordered" evidence="1">
    <location>
        <begin position="135"/>
        <end position="269"/>
    </location>
</feature>
<reference evidence="2 3" key="1">
    <citation type="submission" date="2019-12" db="EMBL/GenBank/DDBJ databases">
        <authorList>
            <person name="Floudas D."/>
            <person name="Bentzer J."/>
            <person name="Ahren D."/>
            <person name="Johansson T."/>
            <person name="Persson P."/>
            <person name="Tunlid A."/>
        </authorList>
    </citation>
    <scope>NUCLEOTIDE SEQUENCE [LARGE SCALE GENOMIC DNA]</scope>
    <source>
        <strain evidence="2 3">CBS 102.39</strain>
    </source>
</reference>
<feature type="compositionally biased region" description="Low complexity" evidence="1">
    <location>
        <begin position="241"/>
        <end position="258"/>
    </location>
</feature>
<feature type="compositionally biased region" description="Low complexity" evidence="1">
    <location>
        <begin position="203"/>
        <end position="233"/>
    </location>
</feature>
<dbReference type="EMBL" id="JAACJL010000057">
    <property type="protein sequence ID" value="KAF4611783.1"/>
    <property type="molecule type" value="Genomic_DNA"/>
</dbReference>
<feature type="compositionally biased region" description="Polar residues" evidence="1">
    <location>
        <begin position="160"/>
        <end position="170"/>
    </location>
</feature>
<sequence>MSYGSSSQAGPSVRYLVQTTDVIQDMRVNVSLASSPNNIIWYKERFLSDNEIVENLVHNPTSTIQWTIHRPLRGWYIRLRSPTFPPGVFIPLTPVPQASSLHVDAALQFGTRTNNIAFVQGSSTDNGRRRWDTVHEENEDEDGQQREEDGGNKADKGKSLPTSESQFTLSDQDDERDIASHPQAQERSSTSSIHSYPPTPTITVSSHTQSFSLSSSSSSSISSMASSSSSPRTPTHRSRRPLSSSSVSSTTTNNPSTKAKSKSRAYAPPLSIPSTQITQFLLAPHQPDTTASQQEQLAHQQHQSFFARALSLLKTHRPTTSNSFCLSRIVPPTAAAQSATAASPSPMSATPLVSGGAGGGGNLSPPPYASNISLTTSPASSTTHILPHPSSHSQSQPPAQAQAQPSTAPPLLTFTDHTPLLTVRSLTGLIEVDEAEERRLGVDGSFWIAVALAYLEFLEERESYLAALSD</sequence>
<evidence type="ECO:0000313" key="2">
    <source>
        <dbReference type="EMBL" id="KAF4611783.1"/>
    </source>
</evidence>
<evidence type="ECO:0000256" key="1">
    <source>
        <dbReference type="SAM" id="MobiDB-lite"/>
    </source>
</evidence>
<keyword evidence="3" id="KW-1185">Reference proteome</keyword>
<feature type="compositionally biased region" description="Basic and acidic residues" evidence="1">
    <location>
        <begin position="143"/>
        <end position="158"/>
    </location>
</feature>
<accession>A0A8H4QIY1</accession>
<feature type="compositionally biased region" description="Polar residues" evidence="1">
    <location>
        <begin position="370"/>
        <end position="384"/>
    </location>
</feature>
<dbReference type="Proteomes" id="UP000521872">
    <property type="component" value="Unassembled WGS sequence"/>
</dbReference>
<feature type="region of interest" description="Disordered" evidence="1">
    <location>
        <begin position="340"/>
        <end position="414"/>
    </location>
</feature>
<name>A0A8H4QIY1_9AGAR</name>
<organism evidence="2 3">
    <name type="scientific">Agrocybe pediades</name>
    <dbReference type="NCBI Taxonomy" id="84607"/>
    <lineage>
        <taxon>Eukaryota</taxon>
        <taxon>Fungi</taxon>
        <taxon>Dikarya</taxon>
        <taxon>Basidiomycota</taxon>
        <taxon>Agaricomycotina</taxon>
        <taxon>Agaricomycetes</taxon>
        <taxon>Agaricomycetidae</taxon>
        <taxon>Agaricales</taxon>
        <taxon>Agaricineae</taxon>
        <taxon>Strophariaceae</taxon>
        <taxon>Agrocybe</taxon>
    </lineage>
</organism>
<feature type="compositionally biased region" description="Low complexity" evidence="1">
    <location>
        <begin position="387"/>
        <end position="410"/>
    </location>
</feature>
<protein>
    <submittedName>
        <fullName evidence="2">Uncharacterized protein</fullName>
    </submittedName>
</protein>
<comment type="caution">
    <text evidence="2">The sequence shown here is derived from an EMBL/GenBank/DDBJ whole genome shotgun (WGS) entry which is preliminary data.</text>
</comment>
<gene>
    <name evidence="2" type="ORF">D9613_004009</name>
</gene>
<evidence type="ECO:0000313" key="3">
    <source>
        <dbReference type="Proteomes" id="UP000521872"/>
    </source>
</evidence>
<feature type="compositionally biased region" description="Polar residues" evidence="1">
    <location>
        <begin position="182"/>
        <end position="194"/>
    </location>
</feature>
<dbReference type="AlphaFoldDB" id="A0A8H4QIY1"/>
<feature type="compositionally biased region" description="Low complexity" evidence="1">
    <location>
        <begin position="340"/>
        <end position="351"/>
    </location>
</feature>
<proteinExistence type="predicted"/>